<gene>
    <name evidence="5" type="ORF">JGS22_017450</name>
</gene>
<accession>A0A949JH46</accession>
<evidence type="ECO:0000313" key="5">
    <source>
        <dbReference type="EMBL" id="MBU7599352.1"/>
    </source>
</evidence>
<keyword evidence="2" id="KW-1133">Transmembrane helix</keyword>
<evidence type="ECO:0000256" key="2">
    <source>
        <dbReference type="SAM" id="Phobius"/>
    </source>
</evidence>
<keyword evidence="2" id="KW-0812">Transmembrane</keyword>
<name>A0A949JH46_9ACTN</name>
<sequence length="520" mass="50934">MTAISRSVALAAATSTALMATAAFAYPALAAERAPKPAASIELTDGTLEWGVKESFRKYVTGIAMGEITVDEGAEQADENGVFTFSGGTGTYDTGTHAVDTSFEGGVNFVSKIHGFDIKLADIELVTEDRESGKITADVTLNGDTTEDVDLADLDLAEVAPGRGDGGEMTFDDIPVTLTADGAEAFNGMYEEGAELDSASLTVKSAATGGGTGGTGGTGGSGGTGGDGGTGGSGGSAGGTGGSTSGGGSTASGGPTGGGSDAPAEAGTVVDGNLDWGVKQSFRKYVVGPIGKGKVELKDGAKENGDGYRFPGGNGEYNVETPALDAAFDGGVDFLAHAEGDGYALELKFSAFRIDAKAGGSSLIADVSSKDRESGKVTEHKGLALAKLTVAADSLTPEGDVITLQDVPATLTKQGAQAFGGFYEEGEALDPVTAAVSLSDDADLPDGDGSTGGSSGGSTGGVDPASVGGSSGTAGTVGGSEALASTGASAPTVPLLGGAAVLATIGAAAVYATRRRSMES</sequence>
<feature type="compositionally biased region" description="Gly residues" evidence="1">
    <location>
        <begin position="469"/>
        <end position="478"/>
    </location>
</feature>
<feature type="compositionally biased region" description="Gly residues" evidence="1">
    <location>
        <begin position="210"/>
        <end position="260"/>
    </location>
</feature>
<reference evidence="5" key="1">
    <citation type="submission" date="2021-06" db="EMBL/GenBank/DDBJ databases">
        <title>Sequencing of actinobacteria type strains.</title>
        <authorList>
            <person name="Nguyen G.-S."/>
            <person name="Wentzel A."/>
        </authorList>
    </citation>
    <scope>NUCLEOTIDE SEQUENCE</scope>
    <source>
        <strain evidence="5">P38-E01</strain>
    </source>
</reference>
<dbReference type="AlphaFoldDB" id="A0A949JH46"/>
<dbReference type="RefSeq" id="WP_211038264.1">
    <property type="nucleotide sequence ID" value="NZ_JAELVF020000001.1"/>
</dbReference>
<feature type="chain" id="PRO_5037511751" evidence="3">
    <location>
        <begin position="26"/>
        <end position="520"/>
    </location>
</feature>
<evidence type="ECO:0000256" key="1">
    <source>
        <dbReference type="SAM" id="MobiDB-lite"/>
    </source>
</evidence>
<keyword evidence="2" id="KW-0472">Membrane</keyword>
<feature type="compositionally biased region" description="Gly residues" evidence="1">
    <location>
        <begin position="449"/>
        <end position="460"/>
    </location>
</feature>
<dbReference type="Proteomes" id="UP000694501">
    <property type="component" value="Unassembled WGS sequence"/>
</dbReference>
<proteinExistence type="predicted"/>
<feature type="domain" description="Htaa" evidence="4">
    <location>
        <begin position="45"/>
        <end position="202"/>
    </location>
</feature>
<dbReference type="EMBL" id="JAELVF020000001">
    <property type="protein sequence ID" value="MBU7599352.1"/>
    <property type="molecule type" value="Genomic_DNA"/>
</dbReference>
<keyword evidence="3" id="KW-0732">Signal</keyword>
<feature type="region of interest" description="Disordered" evidence="1">
    <location>
        <begin position="439"/>
        <end position="489"/>
    </location>
</feature>
<organism evidence="5 6">
    <name type="scientific">Streptomyces tardus</name>
    <dbReference type="NCBI Taxonomy" id="2780544"/>
    <lineage>
        <taxon>Bacteria</taxon>
        <taxon>Bacillati</taxon>
        <taxon>Actinomycetota</taxon>
        <taxon>Actinomycetes</taxon>
        <taxon>Kitasatosporales</taxon>
        <taxon>Streptomycetaceae</taxon>
        <taxon>Streptomyces</taxon>
    </lineage>
</organism>
<feature type="domain" description="Htaa" evidence="4">
    <location>
        <begin position="271"/>
        <end position="434"/>
    </location>
</feature>
<protein>
    <submittedName>
        <fullName evidence="5">HtaA domain-containing protein</fullName>
    </submittedName>
</protein>
<dbReference type="Pfam" id="PF04213">
    <property type="entry name" value="HtaA"/>
    <property type="match status" value="2"/>
</dbReference>
<comment type="caution">
    <text evidence="5">The sequence shown here is derived from an EMBL/GenBank/DDBJ whole genome shotgun (WGS) entry which is preliminary data.</text>
</comment>
<feature type="transmembrane region" description="Helical" evidence="2">
    <location>
        <begin position="493"/>
        <end position="512"/>
    </location>
</feature>
<dbReference type="InterPro" id="IPR007331">
    <property type="entry name" value="Htaa"/>
</dbReference>
<evidence type="ECO:0000259" key="4">
    <source>
        <dbReference type="Pfam" id="PF04213"/>
    </source>
</evidence>
<keyword evidence="6" id="KW-1185">Reference proteome</keyword>
<feature type="signal peptide" evidence="3">
    <location>
        <begin position="1"/>
        <end position="25"/>
    </location>
</feature>
<feature type="region of interest" description="Disordered" evidence="1">
    <location>
        <begin position="210"/>
        <end position="268"/>
    </location>
</feature>
<evidence type="ECO:0000313" key="6">
    <source>
        <dbReference type="Proteomes" id="UP000694501"/>
    </source>
</evidence>
<evidence type="ECO:0000256" key="3">
    <source>
        <dbReference type="SAM" id="SignalP"/>
    </source>
</evidence>